<dbReference type="AlphaFoldDB" id="A0AAD1R941"/>
<evidence type="ECO:0000313" key="2">
    <source>
        <dbReference type="Proteomes" id="UP001295444"/>
    </source>
</evidence>
<dbReference type="InterPro" id="IPR051587">
    <property type="entry name" value="Adhesion_GPCR"/>
</dbReference>
<evidence type="ECO:0000313" key="1">
    <source>
        <dbReference type="EMBL" id="CAH2245423.1"/>
    </source>
</evidence>
<proteinExistence type="predicted"/>
<dbReference type="GO" id="GO:0004930">
    <property type="term" value="F:G protein-coupled receptor activity"/>
    <property type="evidence" value="ECO:0007669"/>
    <property type="project" value="TreeGrafter"/>
</dbReference>
<organism evidence="1 2">
    <name type="scientific">Pelobates cultripes</name>
    <name type="common">Western spadefoot toad</name>
    <dbReference type="NCBI Taxonomy" id="61616"/>
    <lineage>
        <taxon>Eukaryota</taxon>
        <taxon>Metazoa</taxon>
        <taxon>Chordata</taxon>
        <taxon>Craniata</taxon>
        <taxon>Vertebrata</taxon>
        <taxon>Euteleostomi</taxon>
        <taxon>Amphibia</taxon>
        <taxon>Batrachia</taxon>
        <taxon>Anura</taxon>
        <taxon>Pelobatoidea</taxon>
        <taxon>Pelobatidae</taxon>
        <taxon>Pelobates</taxon>
    </lineage>
</organism>
<dbReference type="GO" id="GO:0007189">
    <property type="term" value="P:adenylate cyclase-activating G protein-coupled receptor signaling pathway"/>
    <property type="evidence" value="ECO:0007669"/>
    <property type="project" value="TreeGrafter"/>
</dbReference>
<keyword evidence="2" id="KW-1185">Reference proteome</keyword>
<protein>
    <submittedName>
        <fullName evidence="1">Uncharacterized protein</fullName>
    </submittedName>
</protein>
<name>A0AAD1R941_PELCU</name>
<gene>
    <name evidence="1" type="ORF">PECUL_23A060972</name>
</gene>
<dbReference type="Proteomes" id="UP001295444">
    <property type="component" value="Chromosome 02"/>
</dbReference>
<reference evidence="1" key="1">
    <citation type="submission" date="2022-03" db="EMBL/GenBank/DDBJ databases">
        <authorList>
            <person name="Alioto T."/>
            <person name="Alioto T."/>
            <person name="Gomez Garrido J."/>
        </authorList>
    </citation>
    <scope>NUCLEOTIDE SEQUENCE</scope>
</reference>
<accession>A0AAD1R941</accession>
<dbReference type="Gene3D" id="1.20.1070.10">
    <property type="entry name" value="Rhodopsin 7-helix transmembrane proteins"/>
    <property type="match status" value="1"/>
</dbReference>
<sequence length="317" mass="35067">MATCHIFGCRRVAFANLGESHTATSESRDPFLFSSPGECFPDQTVRHAPHFTENIKESDTLTIITSLKDYTSSINSSRYQVGEMLSIFYILGNLTEAAVQSNFRFNVDTVKNVGYIANQLFSGLSTAPSTSVNNNLGPQLLGRLENILAEMEVTNESFNIYYGNVDLQCSVASCDDMDNGAVLVLDSSSSVSLPRYDAEHNPKDCLVNVLSMSYTPEHGSFNAEYGNQESVSQTYFVAMIQKLLRPSISEGSSEDVEVVKKLVKAVVFCTPQFGLTWAIGIPMFANNSLVLQYMFVLLNPLQIKMGCIIHDDSWYKT</sequence>
<dbReference type="EMBL" id="OW240913">
    <property type="protein sequence ID" value="CAH2245423.1"/>
    <property type="molecule type" value="Genomic_DNA"/>
</dbReference>
<dbReference type="PANTHER" id="PTHR45813:SF8">
    <property type="entry name" value="IG-LIKE DOMAIN-CONTAINING PROTEIN"/>
    <property type="match status" value="1"/>
</dbReference>
<dbReference type="PANTHER" id="PTHR45813">
    <property type="entry name" value="IG-LIKE DOMAIN-CONTAINING PROTEIN"/>
    <property type="match status" value="1"/>
</dbReference>